<accession>A0AAD7HA63</accession>
<dbReference type="AlphaFoldDB" id="A0AAD7HA63"/>
<gene>
    <name evidence="1" type="ORF">B0H16DRAFT_1477253</name>
</gene>
<reference evidence="1" key="1">
    <citation type="submission" date="2023-03" db="EMBL/GenBank/DDBJ databases">
        <title>Massive genome expansion in bonnet fungi (Mycena s.s.) driven by repeated elements and novel gene families across ecological guilds.</title>
        <authorList>
            <consortium name="Lawrence Berkeley National Laboratory"/>
            <person name="Harder C.B."/>
            <person name="Miyauchi S."/>
            <person name="Viragh M."/>
            <person name="Kuo A."/>
            <person name="Thoen E."/>
            <person name="Andreopoulos B."/>
            <person name="Lu D."/>
            <person name="Skrede I."/>
            <person name="Drula E."/>
            <person name="Henrissat B."/>
            <person name="Morin E."/>
            <person name="Kohler A."/>
            <person name="Barry K."/>
            <person name="LaButti K."/>
            <person name="Morin E."/>
            <person name="Salamov A."/>
            <person name="Lipzen A."/>
            <person name="Mereny Z."/>
            <person name="Hegedus B."/>
            <person name="Baldrian P."/>
            <person name="Stursova M."/>
            <person name="Weitz H."/>
            <person name="Taylor A."/>
            <person name="Grigoriev I.V."/>
            <person name="Nagy L.G."/>
            <person name="Martin F."/>
            <person name="Kauserud H."/>
        </authorList>
    </citation>
    <scope>NUCLEOTIDE SEQUENCE</scope>
    <source>
        <strain evidence="1">CBHHK182m</strain>
    </source>
</reference>
<organism evidence="1 2">
    <name type="scientific">Mycena metata</name>
    <dbReference type="NCBI Taxonomy" id="1033252"/>
    <lineage>
        <taxon>Eukaryota</taxon>
        <taxon>Fungi</taxon>
        <taxon>Dikarya</taxon>
        <taxon>Basidiomycota</taxon>
        <taxon>Agaricomycotina</taxon>
        <taxon>Agaricomycetes</taxon>
        <taxon>Agaricomycetidae</taxon>
        <taxon>Agaricales</taxon>
        <taxon>Marasmiineae</taxon>
        <taxon>Mycenaceae</taxon>
        <taxon>Mycena</taxon>
    </lineage>
</organism>
<dbReference type="Proteomes" id="UP001215598">
    <property type="component" value="Unassembled WGS sequence"/>
</dbReference>
<proteinExistence type="predicted"/>
<dbReference type="EMBL" id="JARKIB010000304">
    <property type="protein sequence ID" value="KAJ7715635.1"/>
    <property type="molecule type" value="Genomic_DNA"/>
</dbReference>
<protein>
    <submittedName>
        <fullName evidence="1">Uncharacterized protein</fullName>
    </submittedName>
</protein>
<sequence>MSASLERAGKDMIDLCGRMVKIKSSTREEKPTSATPVRAELLKVAERERTLKRDCTSLSWRGKVTIDIAQQRRRLFARGCCPGTAPLNHAPAPPFRADTSRPATALRPRRAQETIICAANLRRHRPPDPKHLCAAVLRNFELGNWTSALTFCAGAIHRSVCAIVARRRPPTSCVVVKEN</sequence>
<keyword evidence="2" id="KW-1185">Reference proteome</keyword>
<comment type="caution">
    <text evidence="1">The sequence shown here is derived from an EMBL/GenBank/DDBJ whole genome shotgun (WGS) entry which is preliminary data.</text>
</comment>
<name>A0AAD7HA63_9AGAR</name>
<evidence type="ECO:0000313" key="2">
    <source>
        <dbReference type="Proteomes" id="UP001215598"/>
    </source>
</evidence>
<evidence type="ECO:0000313" key="1">
    <source>
        <dbReference type="EMBL" id="KAJ7715635.1"/>
    </source>
</evidence>